<evidence type="ECO:0008006" key="3">
    <source>
        <dbReference type="Google" id="ProtNLM"/>
    </source>
</evidence>
<accession>A0A423JJI9</accession>
<dbReference type="InterPro" id="IPR036291">
    <property type="entry name" value="NAD(P)-bd_dom_sf"/>
</dbReference>
<evidence type="ECO:0000313" key="2">
    <source>
        <dbReference type="Proteomes" id="UP000286351"/>
    </source>
</evidence>
<dbReference type="Proteomes" id="UP000286351">
    <property type="component" value="Unassembled WGS sequence"/>
</dbReference>
<dbReference type="EMBL" id="MOBO01000013">
    <property type="protein sequence ID" value="RON37854.1"/>
    <property type="molecule type" value="Genomic_DNA"/>
</dbReference>
<organism evidence="1 2">
    <name type="scientific">Pseudomonas brassicacearum</name>
    <dbReference type="NCBI Taxonomy" id="930166"/>
    <lineage>
        <taxon>Bacteria</taxon>
        <taxon>Pseudomonadati</taxon>
        <taxon>Pseudomonadota</taxon>
        <taxon>Gammaproteobacteria</taxon>
        <taxon>Pseudomonadales</taxon>
        <taxon>Pseudomonadaceae</taxon>
        <taxon>Pseudomonas</taxon>
    </lineage>
</organism>
<name>A0A423JJI9_9PSED</name>
<dbReference type="AlphaFoldDB" id="A0A423JJI9"/>
<dbReference type="PANTHER" id="PTHR48079:SF6">
    <property type="entry name" value="NAD(P)-BINDING DOMAIN-CONTAINING PROTEIN-RELATED"/>
    <property type="match status" value="1"/>
</dbReference>
<dbReference type="GO" id="GO:0004029">
    <property type="term" value="F:aldehyde dehydrogenase (NAD+) activity"/>
    <property type="evidence" value="ECO:0007669"/>
    <property type="project" value="TreeGrafter"/>
</dbReference>
<dbReference type="InterPro" id="IPR051783">
    <property type="entry name" value="NAD(P)-dependent_oxidoreduct"/>
</dbReference>
<dbReference type="RefSeq" id="WP_123366540.1">
    <property type="nucleotide sequence ID" value="NZ_MOBO01000013.1"/>
</dbReference>
<comment type="caution">
    <text evidence="1">The sequence shown here is derived from an EMBL/GenBank/DDBJ whole genome shotgun (WGS) entry which is preliminary data.</text>
</comment>
<dbReference type="Gene3D" id="3.40.50.720">
    <property type="entry name" value="NAD(P)-binding Rossmann-like Domain"/>
    <property type="match status" value="1"/>
</dbReference>
<proteinExistence type="predicted"/>
<dbReference type="PANTHER" id="PTHR48079">
    <property type="entry name" value="PROTEIN YEEZ"/>
    <property type="match status" value="1"/>
</dbReference>
<protein>
    <recommendedName>
        <fullName evidence="3">NAD-dependent epimerase/dehydratase domain-containing protein</fullName>
    </recommendedName>
</protein>
<sequence length="177" mass="19372">MRDAAGTSVRAMVIRPPLIWGHGGSKIIADFYHSARVTGAVCRIGRGLNVYSNVHVDDLAKLYGLALEKGVAGALYFGVSGEASYGVMADRIARHLGVPVRSVTIDEGCEIWDRFMARIVLCSCSRQRSPRARQELGWMPDPDRQDILEDCGHPAYAAAQDRPLPSWVWIGVQKGPP</sequence>
<gene>
    <name evidence="1" type="ORF">BK664_15645</name>
</gene>
<evidence type="ECO:0000313" key="1">
    <source>
        <dbReference type="EMBL" id="RON37854.1"/>
    </source>
</evidence>
<dbReference type="GO" id="GO:0005737">
    <property type="term" value="C:cytoplasm"/>
    <property type="evidence" value="ECO:0007669"/>
    <property type="project" value="TreeGrafter"/>
</dbReference>
<dbReference type="SUPFAM" id="SSF51735">
    <property type="entry name" value="NAD(P)-binding Rossmann-fold domains"/>
    <property type="match status" value="1"/>
</dbReference>
<reference evidence="1 2" key="1">
    <citation type="submission" date="2016-10" db="EMBL/GenBank/DDBJ databases">
        <title>Comparative genome analysis of multiple Pseudomonas spp. focuses on biocontrol and plant growth promoting traits.</title>
        <authorList>
            <person name="Tao X.-Y."/>
            <person name="Taylor C.G."/>
        </authorList>
    </citation>
    <scope>NUCLEOTIDE SEQUENCE [LARGE SCALE GENOMIC DNA]</scope>
    <source>
        <strain evidence="1 2">38D4</strain>
    </source>
</reference>